<dbReference type="Proteomes" id="UP000515518">
    <property type="component" value="Chromosome"/>
</dbReference>
<feature type="region of interest" description="Disordered" evidence="1">
    <location>
        <begin position="40"/>
        <end position="60"/>
    </location>
</feature>
<sequence length="78" mass="9023">MSMVIALTCDMHYKRPQLVSDAKALFLKFARKELKDPETATERAFGTARRGVTRQSTRQYTNESCDQLGRMLKRELAR</sequence>
<dbReference type="AlphaFoldDB" id="A0A7G6RKD1"/>
<evidence type="ECO:0000313" key="3">
    <source>
        <dbReference type="Proteomes" id="UP000515518"/>
    </source>
</evidence>
<proteinExistence type="predicted"/>
<organism evidence="2 3">
    <name type="scientific">Rhizobium leguminosarum bv. viciae</name>
    <dbReference type="NCBI Taxonomy" id="387"/>
    <lineage>
        <taxon>Bacteria</taxon>
        <taxon>Pseudomonadati</taxon>
        <taxon>Pseudomonadota</taxon>
        <taxon>Alphaproteobacteria</taxon>
        <taxon>Hyphomicrobiales</taxon>
        <taxon>Rhizobiaceae</taxon>
        <taxon>Rhizobium/Agrobacterium group</taxon>
        <taxon>Rhizobium</taxon>
    </lineage>
</organism>
<evidence type="ECO:0000313" key="2">
    <source>
        <dbReference type="EMBL" id="QND42713.1"/>
    </source>
</evidence>
<dbReference type="RefSeq" id="WP_130723523.1">
    <property type="nucleotide sequence ID" value="NZ_SJMO01000008.1"/>
</dbReference>
<accession>A0A7G6RKD1</accession>
<reference evidence="3" key="1">
    <citation type="journal article" date="2020" name="Mol. Plant Microbe">
        <title>Rhizobial microsymbionts of the narrowly endemic Oxytropis species growing in Kamchatka are characterized by significant genetic diversity and possess a set of genes that are associated with T3SS and T6SS secretion systems and can affect the development of symbiosis.</title>
        <authorList>
            <person name="Safronova V."/>
            <person name="Guro P."/>
            <person name="Sazanova A."/>
            <person name="Kuznetsova I."/>
            <person name="Belimov A."/>
            <person name="Yakubov V."/>
            <person name="Chirak E."/>
            <person name="Afonin A."/>
            <person name="Gogolev Y."/>
            <person name="Andronov E."/>
            <person name="Tikhonovich I."/>
        </authorList>
    </citation>
    <scope>NUCLEOTIDE SEQUENCE [LARGE SCALE GENOMIC DNA]</scope>
    <source>
        <strain evidence="3">RCAM0610</strain>
    </source>
</reference>
<protein>
    <submittedName>
        <fullName evidence="2">Uncharacterized protein</fullName>
    </submittedName>
</protein>
<dbReference type="EMBL" id="CP050549">
    <property type="protein sequence ID" value="QND42713.1"/>
    <property type="molecule type" value="Genomic_DNA"/>
</dbReference>
<gene>
    <name evidence="2" type="ORF">HB770_16915</name>
</gene>
<name>A0A7G6RKD1_RHILV</name>
<evidence type="ECO:0000256" key="1">
    <source>
        <dbReference type="SAM" id="MobiDB-lite"/>
    </source>
</evidence>